<feature type="region of interest" description="Disordered" evidence="1">
    <location>
        <begin position="1"/>
        <end position="25"/>
    </location>
</feature>
<keyword evidence="3" id="KW-1185">Reference proteome</keyword>
<evidence type="ECO:0008006" key="4">
    <source>
        <dbReference type="Google" id="ProtNLM"/>
    </source>
</evidence>
<evidence type="ECO:0000313" key="3">
    <source>
        <dbReference type="Proteomes" id="UP000053232"/>
    </source>
</evidence>
<name>A0A073HX78_9SPIT</name>
<proteinExistence type="predicted"/>
<reference evidence="3" key="1">
    <citation type="journal article" date="2014" name="Cell">
        <title>The Architecture of a Scrambled Genome Reveals Massive Levels of Genomic Rearrangement during Development.</title>
        <authorList>
            <person name="Chen X."/>
            <person name="Bracht J.R."/>
            <person name="Goldman A.D."/>
            <person name="Dolzhenko E."/>
            <person name="Clay D.M."/>
            <person name="Swart E.C."/>
            <person name="Perlman D.H."/>
            <person name="Doak T.G."/>
            <person name="Stuart A."/>
            <person name="Amemiya C.T."/>
            <person name="Sebra R.P."/>
            <person name="Landweber L.F."/>
        </authorList>
    </citation>
    <scope>NUCLEOTIDE SEQUENCE [LARGE SCALE GENOMIC DNA]</scope>
    <source>
        <strain evidence="3">JRB310</strain>
    </source>
</reference>
<dbReference type="EMBL" id="ARYC01013318">
    <property type="protein sequence ID" value="KEJ82593.1"/>
    <property type="molecule type" value="Genomic_DNA"/>
</dbReference>
<dbReference type="Proteomes" id="UP000053232">
    <property type="component" value="Unassembled WGS sequence"/>
</dbReference>
<feature type="compositionally biased region" description="Basic and acidic residues" evidence="1">
    <location>
        <begin position="12"/>
        <end position="25"/>
    </location>
</feature>
<accession>A0A073HX78</accession>
<protein>
    <recommendedName>
        <fullName evidence="4">Ubiquitin-like protease family profile domain-containing protein</fullName>
    </recommendedName>
</protein>
<gene>
    <name evidence="2" type="ORF">OXYTRIMIC_471</name>
</gene>
<organism evidence="2 3">
    <name type="scientific">Oxytricha trifallax</name>
    <dbReference type="NCBI Taxonomy" id="1172189"/>
    <lineage>
        <taxon>Eukaryota</taxon>
        <taxon>Sar</taxon>
        <taxon>Alveolata</taxon>
        <taxon>Ciliophora</taxon>
        <taxon>Intramacronucleata</taxon>
        <taxon>Spirotrichea</taxon>
        <taxon>Stichotrichia</taxon>
        <taxon>Sporadotrichida</taxon>
        <taxon>Oxytrichidae</taxon>
        <taxon>Oxytrichinae</taxon>
        <taxon>Oxytricha</taxon>
    </lineage>
</organism>
<comment type="caution">
    <text evidence="2">The sequence shown here is derived from an EMBL/GenBank/DDBJ whole genome shotgun (WGS) entry which is preliminary data.</text>
</comment>
<sequence length="560" mass="65527">MNKSSFSELQEEEKQSNLKDRFTGRQRYDNEKKEFWRKVQEVRYNHRDRSRDQEALGIRNEEKFKVPLNKQMGFKSRLKIGKSNPSKKLHESKNQRIQFDKHEDGSVCVLGDQMKFKKTIDLSEVTCQGFDKIIYAKKGWNTQVTRMVTIVCCPSARTRLEKALIKKYEDRREARRSGVRERDLWSEKQHDHWKEINQDWRHFDLIPGNHISEETMEAISQQMEEVQFSQNKLRIMIMPPIVMNDKGIQSLEKIIGSVNWKLDNGKYWRDTEEVEGVVIPTSCQSNLKNCKNWVILKIEKGAKTLEIHDTRKSIGSLAIIQKHLGKLSELLEETIGKEFKIDKLSGLVNTNQVKDPEDCGIMAILISNHIVMELQGEPVFQIFAKDWINMQRYYMMTWKSGIALSDEEMARDTEKKNDKIWEHANEGLESETYIFNSQIDQWEEVVMREDPRGQIERELAVSEDRFSELIGEIPEVEGLLFGNKVELQQEKREEETVDMNIDDNKNNSLEGAVKQSRVIDDQGGSGYLNQEDMNKCGTATFHCQIKTDFTNIILWVIYRT</sequence>
<dbReference type="AlphaFoldDB" id="A0A073HX78"/>
<evidence type="ECO:0000313" key="2">
    <source>
        <dbReference type="EMBL" id="KEJ82593.1"/>
    </source>
</evidence>
<evidence type="ECO:0000256" key="1">
    <source>
        <dbReference type="SAM" id="MobiDB-lite"/>
    </source>
</evidence>